<feature type="compositionally biased region" description="Basic and acidic residues" evidence="1">
    <location>
        <begin position="1"/>
        <end position="11"/>
    </location>
</feature>
<dbReference type="RefSeq" id="XP_025074701.1">
    <property type="nucleotide sequence ID" value="XM_025218916.1"/>
</dbReference>
<proteinExistence type="predicted"/>
<feature type="region of interest" description="Disordered" evidence="1">
    <location>
        <begin position="1"/>
        <end position="31"/>
    </location>
</feature>
<accession>A0A8N1S7I9</accession>
<keyword evidence="2" id="KW-1185">Reference proteome</keyword>
<dbReference type="GeneID" id="112552811"/>
<evidence type="ECO:0000313" key="2">
    <source>
        <dbReference type="Proteomes" id="UP000504615"/>
    </source>
</evidence>
<protein>
    <submittedName>
        <fullName evidence="3">Uncharacterized protein LOC112552811</fullName>
    </submittedName>
</protein>
<reference evidence="3" key="1">
    <citation type="submission" date="2025-08" db="UniProtKB">
        <authorList>
            <consortium name="RefSeq"/>
        </authorList>
    </citation>
    <scope>IDENTIFICATION</scope>
</reference>
<organism evidence="2 3">
    <name type="scientific">Pogonomyrmex barbatus</name>
    <name type="common">red harvester ant</name>
    <dbReference type="NCBI Taxonomy" id="144034"/>
    <lineage>
        <taxon>Eukaryota</taxon>
        <taxon>Metazoa</taxon>
        <taxon>Ecdysozoa</taxon>
        <taxon>Arthropoda</taxon>
        <taxon>Hexapoda</taxon>
        <taxon>Insecta</taxon>
        <taxon>Pterygota</taxon>
        <taxon>Neoptera</taxon>
        <taxon>Endopterygota</taxon>
        <taxon>Hymenoptera</taxon>
        <taxon>Apocrita</taxon>
        <taxon>Aculeata</taxon>
        <taxon>Formicoidea</taxon>
        <taxon>Formicidae</taxon>
        <taxon>Myrmicinae</taxon>
        <taxon>Pogonomyrmex</taxon>
    </lineage>
</organism>
<name>A0A8N1S7I9_9HYME</name>
<dbReference type="Proteomes" id="UP000504615">
    <property type="component" value="Unplaced"/>
</dbReference>
<dbReference type="OrthoDB" id="7614299at2759"/>
<gene>
    <name evidence="3" type="primary">LOC112552811</name>
</gene>
<evidence type="ECO:0000256" key="1">
    <source>
        <dbReference type="SAM" id="MobiDB-lite"/>
    </source>
</evidence>
<sequence>MDLQKDFNIDKGKRKKTGYSSSSTDTTKRDCSSMSVLSELDFPREPPILPTSNPEELHNLLLCYIEILHKDPSFHEKMKDPVKDLYNNLETKSTAEFDPLQPAKKVCIIFHGAPFTEYQETACRSAKVLQVPLLCIDNVIIEGIALGDNWISIKLRQIVDDAYQEYSLAFEKHK</sequence>
<dbReference type="AlphaFoldDB" id="A0A8N1S7I9"/>
<evidence type="ECO:0000313" key="3">
    <source>
        <dbReference type="RefSeq" id="XP_025074701.1"/>
    </source>
</evidence>